<gene>
    <name evidence="11" type="ORF">SLEP1_g38160</name>
</gene>
<evidence type="ECO:0000256" key="9">
    <source>
        <dbReference type="ARBA" id="ARBA00023180"/>
    </source>
</evidence>
<dbReference type="InterPro" id="IPR046956">
    <property type="entry name" value="RLP23-like"/>
</dbReference>
<keyword evidence="9" id="KW-0325">Glycoprotein</keyword>
<dbReference type="InterPro" id="IPR032675">
    <property type="entry name" value="LRR_dom_sf"/>
</dbReference>
<evidence type="ECO:0000313" key="12">
    <source>
        <dbReference type="Proteomes" id="UP001054252"/>
    </source>
</evidence>
<evidence type="ECO:0000256" key="5">
    <source>
        <dbReference type="ARBA" id="ARBA00022737"/>
    </source>
</evidence>
<dbReference type="EMBL" id="BPVZ01000082">
    <property type="protein sequence ID" value="GKV29214.1"/>
    <property type="molecule type" value="Genomic_DNA"/>
</dbReference>
<dbReference type="PANTHER" id="PTHR48063:SF98">
    <property type="entry name" value="LRR RECEPTOR-LIKE SERINE_THREONINE-PROTEIN KINASE FLS2"/>
    <property type="match status" value="1"/>
</dbReference>
<evidence type="ECO:0000313" key="11">
    <source>
        <dbReference type="EMBL" id="GKV29214.1"/>
    </source>
</evidence>
<feature type="domain" description="Leucine-rich repeat-containing N-terminal plant-type" evidence="10">
    <location>
        <begin position="130"/>
        <end position="170"/>
    </location>
</feature>
<dbReference type="Pfam" id="PF08263">
    <property type="entry name" value="LRRNT_2"/>
    <property type="match status" value="1"/>
</dbReference>
<evidence type="ECO:0000256" key="7">
    <source>
        <dbReference type="ARBA" id="ARBA00023136"/>
    </source>
</evidence>
<dbReference type="Gene3D" id="3.80.10.10">
    <property type="entry name" value="Ribonuclease Inhibitor"/>
    <property type="match status" value="3"/>
</dbReference>
<dbReference type="AlphaFoldDB" id="A0AAV5KWZ8"/>
<evidence type="ECO:0000256" key="6">
    <source>
        <dbReference type="ARBA" id="ARBA00022989"/>
    </source>
</evidence>
<keyword evidence="6" id="KW-1133">Transmembrane helix</keyword>
<name>A0AAV5KWZ8_9ROSI</name>
<evidence type="ECO:0000256" key="2">
    <source>
        <dbReference type="ARBA" id="ARBA00022614"/>
    </source>
</evidence>
<comment type="subcellular location">
    <subcellularLocation>
        <location evidence="1">Membrane</location>
        <topology evidence="1">Single-pass type I membrane protein</topology>
    </subcellularLocation>
</comment>
<sequence length="560" mass="62828">MELGMMAFGFLGALALNLDHPGKHACFLFFDFDYMKICLSNLKAVLCLVVTVSATRLQERSTCYPGAQGRGYVLSASSEFKDLMFSCEVKFQAVHISRRVPKLRQQNQMIRSAVGLNSTAGDHEVRGMERERQVLLAFKQVLVDDYGVLSSWGSEEEKRDCCKWRGVQCSKATGHVIELSLQDCSLRGGHLLSQLENLTSLQLNLRHNYFNSMENIEWLSHLSSLKYLDMSTINLRKVNNGLQVVNKLPYVTNLWLDFCNLLDVVPQSFPRVSNLTSLAVLDLSSRNVFQGPIPETFSLMTSLEYLYLKENQFVGIPKSFGNMCKLRLLHLSGYLGLGGMLHELIGNLSGCLQLSVEDLALDNGGIGEVLSDPITNFSLLRELSLGSNNLSGTVTKNIRLLSNLASFDLSFNSFDGVITEEYFSTQFEFGTLDLWCISTGCPYGQQWPLGHISGMRLPLRFVRDSMSSCSVALLHWKIKEASFSATPVSRTTVSVPSFFVINYVVILLHKKTIVGLTKQLEMLKLIAWRGKDEHYQGWVASWGSEGDQKRLLQIERVQCT</sequence>
<keyword evidence="3" id="KW-0812">Transmembrane</keyword>
<evidence type="ECO:0000256" key="4">
    <source>
        <dbReference type="ARBA" id="ARBA00022729"/>
    </source>
</evidence>
<dbReference type="SUPFAM" id="SSF52058">
    <property type="entry name" value="L domain-like"/>
    <property type="match status" value="1"/>
</dbReference>
<keyword evidence="7" id="KW-0472">Membrane</keyword>
<keyword evidence="5" id="KW-0677">Repeat</keyword>
<dbReference type="InterPro" id="IPR013210">
    <property type="entry name" value="LRR_N_plant-typ"/>
</dbReference>
<evidence type="ECO:0000259" key="10">
    <source>
        <dbReference type="Pfam" id="PF08263"/>
    </source>
</evidence>
<dbReference type="Proteomes" id="UP001054252">
    <property type="component" value="Unassembled WGS sequence"/>
</dbReference>
<keyword evidence="4" id="KW-0732">Signal</keyword>
<reference evidence="11 12" key="1">
    <citation type="journal article" date="2021" name="Commun. Biol.">
        <title>The genome of Shorea leprosula (Dipterocarpaceae) highlights the ecological relevance of drought in aseasonal tropical rainforests.</title>
        <authorList>
            <person name="Ng K.K.S."/>
            <person name="Kobayashi M.J."/>
            <person name="Fawcett J.A."/>
            <person name="Hatakeyama M."/>
            <person name="Paape T."/>
            <person name="Ng C.H."/>
            <person name="Ang C.C."/>
            <person name="Tnah L.H."/>
            <person name="Lee C.T."/>
            <person name="Nishiyama T."/>
            <person name="Sese J."/>
            <person name="O'Brien M.J."/>
            <person name="Copetti D."/>
            <person name="Mohd Noor M.I."/>
            <person name="Ong R.C."/>
            <person name="Putra M."/>
            <person name="Sireger I.Z."/>
            <person name="Indrioko S."/>
            <person name="Kosugi Y."/>
            <person name="Izuno A."/>
            <person name="Isagi Y."/>
            <person name="Lee S.L."/>
            <person name="Shimizu K.K."/>
        </authorList>
    </citation>
    <scope>NUCLEOTIDE SEQUENCE [LARGE SCALE GENOMIC DNA]</scope>
    <source>
        <strain evidence="11">214</strain>
    </source>
</reference>
<keyword evidence="2" id="KW-0433">Leucine-rich repeat</keyword>
<dbReference type="Pfam" id="PF13855">
    <property type="entry name" value="LRR_8"/>
    <property type="match status" value="1"/>
</dbReference>
<keyword evidence="8" id="KW-0675">Receptor</keyword>
<accession>A0AAV5KWZ8</accession>
<keyword evidence="12" id="KW-1185">Reference proteome</keyword>
<dbReference type="PANTHER" id="PTHR48063">
    <property type="entry name" value="LRR RECEPTOR-LIKE KINASE"/>
    <property type="match status" value="1"/>
</dbReference>
<evidence type="ECO:0000256" key="8">
    <source>
        <dbReference type="ARBA" id="ARBA00023170"/>
    </source>
</evidence>
<evidence type="ECO:0000256" key="1">
    <source>
        <dbReference type="ARBA" id="ARBA00004479"/>
    </source>
</evidence>
<organism evidence="11 12">
    <name type="scientific">Rubroshorea leprosula</name>
    <dbReference type="NCBI Taxonomy" id="152421"/>
    <lineage>
        <taxon>Eukaryota</taxon>
        <taxon>Viridiplantae</taxon>
        <taxon>Streptophyta</taxon>
        <taxon>Embryophyta</taxon>
        <taxon>Tracheophyta</taxon>
        <taxon>Spermatophyta</taxon>
        <taxon>Magnoliopsida</taxon>
        <taxon>eudicotyledons</taxon>
        <taxon>Gunneridae</taxon>
        <taxon>Pentapetalae</taxon>
        <taxon>rosids</taxon>
        <taxon>malvids</taxon>
        <taxon>Malvales</taxon>
        <taxon>Dipterocarpaceae</taxon>
        <taxon>Rubroshorea</taxon>
    </lineage>
</organism>
<dbReference type="InterPro" id="IPR001611">
    <property type="entry name" value="Leu-rich_rpt"/>
</dbReference>
<proteinExistence type="predicted"/>
<protein>
    <recommendedName>
        <fullName evidence="10">Leucine-rich repeat-containing N-terminal plant-type domain-containing protein</fullName>
    </recommendedName>
</protein>
<evidence type="ECO:0000256" key="3">
    <source>
        <dbReference type="ARBA" id="ARBA00022692"/>
    </source>
</evidence>
<comment type="caution">
    <text evidence="11">The sequence shown here is derived from an EMBL/GenBank/DDBJ whole genome shotgun (WGS) entry which is preliminary data.</text>
</comment>
<dbReference type="GO" id="GO:0016020">
    <property type="term" value="C:membrane"/>
    <property type="evidence" value="ECO:0007669"/>
    <property type="project" value="UniProtKB-SubCell"/>
</dbReference>